<keyword evidence="1" id="KW-0732">Signal</keyword>
<dbReference type="EMBL" id="GGFJ01011734">
    <property type="protein sequence ID" value="MBW60875.1"/>
    <property type="molecule type" value="Transcribed_RNA"/>
</dbReference>
<reference evidence="2" key="1">
    <citation type="submission" date="2018-01" db="EMBL/GenBank/DDBJ databases">
        <title>An insight into the sialome of Amazonian anophelines.</title>
        <authorList>
            <person name="Ribeiro J.M."/>
            <person name="Scarpassa V."/>
            <person name="Calvo E."/>
        </authorList>
    </citation>
    <scope>NUCLEOTIDE SEQUENCE</scope>
    <source>
        <tissue evidence="2">Salivary glands</tissue>
    </source>
</reference>
<name>A0A2M4C6L8_9DIPT</name>
<organism evidence="2">
    <name type="scientific">Anopheles marajoara</name>
    <dbReference type="NCBI Taxonomy" id="58244"/>
    <lineage>
        <taxon>Eukaryota</taxon>
        <taxon>Metazoa</taxon>
        <taxon>Ecdysozoa</taxon>
        <taxon>Arthropoda</taxon>
        <taxon>Hexapoda</taxon>
        <taxon>Insecta</taxon>
        <taxon>Pterygota</taxon>
        <taxon>Neoptera</taxon>
        <taxon>Endopterygota</taxon>
        <taxon>Diptera</taxon>
        <taxon>Nematocera</taxon>
        <taxon>Culicoidea</taxon>
        <taxon>Culicidae</taxon>
        <taxon>Anophelinae</taxon>
        <taxon>Anopheles</taxon>
    </lineage>
</organism>
<sequence>MVLLLLLVMVLSSGGRCRSHQLLLRRTIHVRLQMVLGVLLDGGRRRVHPFTVSPLASDCRSRRSSLGRLLGVLVQHVGGRVLRDAVHDLPGHLQTGSQTGGKGGGKVDRHRCKCCVRCVTHTHPHGLSFSTQKRDHNMSEYPVASFWGG</sequence>
<evidence type="ECO:0000313" key="2">
    <source>
        <dbReference type="EMBL" id="MBW60875.1"/>
    </source>
</evidence>
<dbReference type="AlphaFoldDB" id="A0A2M4C6L8"/>
<feature type="signal peptide" evidence="1">
    <location>
        <begin position="1"/>
        <end position="17"/>
    </location>
</feature>
<proteinExistence type="predicted"/>
<feature type="chain" id="PRO_5014630285" evidence="1">
    <location>
        <begin position="18"/>
        <end position="149"/>
    </location>
</feature>
<evidence type="ECO:0000256" key="1">
    <source>
        <dbReference type="SAM" id="SignalP"/>
    </source>
</evidence>
<accession>A0A2M4C6L8</accession>
<protein>
    <submittedName>
        <fullName evidence="2">Putative secreted protein</fullName>
    </submittedName>
</protein>